<proteinExistence type="predicted"/>
<name>A0A7X6RPJ2_9ACTN</name>
<protein>
    <submittedName>
        <fullName evidence="1">Uncharacterized protein</fullName>
    </submittedName>
</protein>
<dbReference type="EMBL" id="JAAXPG010000007">
    <property type="protein sequence ID" value="NKY97885.1"/>
    <property type="molecule type" value="Genomic_DNA"/>
</dbReference>
<keyword evidence="2" id="KW-1185">Reference proteome</keyword>
<dbReference type="Proteomes" id="UP000553209">
    <property type="component" value="Unassembled WGS sequence"/>
</dbReference>
<organism evidence="1 2">
    <name type="scientific">Nocardiopsis alborubida</name>
    <dbReference type="NCBI Taxonomy" id="146802"/>
    <lineage>
        <taxon>Bacteria</taxon>
        <taxon>Bacillati</taxon>
        <taxon>Actinomycetota</taxon>
        <taxon>Actinomycetes</taxon>
        <taxon>Streptosporangiales</taxon>
        <taxon>Nocardiopsidaceae</taxon>
        <taxon>Nocardiopsis</taxon>
    </lineage>
</organism>
<evidence type="ECO:0000313" key="1">
    <source>
        <dbReference type="EMBL" id="NKY97885.1"/>
    </source>
</evidence>
<reference evidence="1 2" key="1">
    <citation type="submission" date="2020-04" db="EMBL/GenBank/DDBJ databases">
        <title>MicrobeNet Type strains.</title>
        <authorList>
            <person name="Nicholson A.C."/>
        </authorList>
    </citation>
    <scope>NUCLEOTIDE SEQUENCE [LARGE SCALE GENOMIC DNA]</scope>
    <source>
        <strain evidence="1 2">ATCC 23612</strain>
    </source>
</reference>
<accession>A0A7X6RPJ2</accession>
<dbReference type="AlphaFoldDB" id="A0A7X6RPJ2"/>
<comment type="caution">
    <text evidence="1">The sequence shown here is derived from an EMBL/GenBank/DDBJ whole genome shotgun (WGS) entry which is preliminary data.</text>
</comment>
<gene>
    <name evidence="1" type="ORF">HGB44_09465</name>
</gene>
<dbReference type="RefSeq" id="WP_168443986.1">
    <property type="nucleotide sequence ID" value="NZ_JAAXPG010000007.1"/>
</dbReference>
<evidence type="ECO:0000313" key="2">
    <source>
        <dbReference type="Proteomes" id="UP000553209"/>
    </source>
</evidence>
<sequence>MDPQGLLALLLLVLFSAYSVHSGLKDLSAALRTRRDARLLDRTGVRARGVVTSVHRS</sequence>